<sequence length="160" mass="17030">MQLPTILVTLLAGSAFAAPASKSSSPRQCSTIWPNETGNFVLSKSGPQLPTQDISFNVPENSVGPCTLVLSFPKGKGTHVSGDVRASVYEHTGSLSTDIGSLVGTVELKGSETEDTFRYINSFACKPLMSYKFRLDGERDGRVEFFQGEGQGIAMTVGSC</sequence>
<proteinExistence type="predicted"/>
<comment type="caution">
    <text evidence="2">The sequence shown here is derived from an EMBL/GenBank/DDBJ whole genome shotgun (WGS) entry which is preliminary data.</text>
</comment>
<reference evidence="2" key="1">
    <citation type="journal article" date="2023" name="Mol. Phylogenet. Evol.">
        <title>Genome-scale phylogeny and comparative genomics of the fungal order Sordariales.</title>
        <authorList>
            <person name="Hensen N."/>
            <person name="Bonometti L."/>
            <person name="Westerberg I."/>
            <person name="Brannstrom I.O."/>
            <person name="Guillou S."/>
            <person name="Cros-Aarteil S."/>
            <person name="Calhoun S."/>
            <person name="Haridas S."/>
            <person name="Kuo A."/>
            <person name="Mondo S."/>
            <person name="Pangilinan J."/>
            <person name="Riley R."/>
            <person name="LaButti K."/>
            <person name="Andreopoulos B."/>
            <person name="Lipzen A."/>
            <person name="Chen C."/>
            <person name="Yan M."/>
            <person name="Daum C."/>
            <person name="Ng V."/>
            <person name="Clum A."/>
            <person name="Steindorff A."/>
            <person name="Ohm R.A."/>
            <person name="Martin F."/>
            <person name="Silar P."/>
            <person name="Natvig D.O."/>
            <person name="Lalanne C."/>
            <person name="Gautier V."/>
            <person name="Ament-Velasquez S.L."/>
            <person name="Kruys A."/>
            <person name="Hutchinson M.I."/>
            <person name="Powell A.J."/>
            <person name="Barry K."/>
            <person name="Miller A.N."/>
            <person name="Grigoriev I.V."/>
            <person name="Debuchy R."/>
            <person name="Gladieux P."/>
            <person name="Hiltunen Thoren M."/>
            <person name="Johannesson H."/>
        </authorList>
    </citation>
    <scope>NUCLEOTIDE SEQUENCE</scope>
    <source>
        <strain evidence="2">PSN293</strain>
    </source>
</reference>
<evidence type="ECO:0000313" key="3">
    <source>
        <dbReference type="Proteomes" id="UP001301769"/>
    </source>
</evidence>
<reference evidence="2" key="2">
    <citation type="submission" date="2023-05" db="EMBL/GenBank/DDBJ databases">
        <authorList>
            <consortium name="Lawrence Berkeley National Laboratory"/>
            <person name="Steindorff A."/>
            <person name="Hensen N."/>
            <person name="Bonometti L."/>
            <person name="Westerberg I."/>
            <person name="Brannstrom I.O."/>
            <person name="Guillou S."/>
            <person name="Cros-Aarteil S."/>
            <person name="Calhoun S."/>
            <person name="Haridas S."/>
            <person name="Kuo A."/>
            <person name="Mondo S."/>
            <person name="Pangilinan J."/>
            <person name="Riley R."/>
            <person name="Labutti K."/>
            <person name="Andreopoulos B."/>
            <person name="Lipzen A."/>
            <person name="Chen C."/>
            <person name="Yanf M."/>
            <person name="Daum C."/>
            <person name="Ng V."/>
            <person name="Clum A."/>
            <person name="Ohm R."/>
            <person name="Martin F."/>
            <person name="Silar P."/>
            <person name="Natvig D."/>
            <person name="Lalanne C."/>
            <person name="Gautier V."/>
            <person name="Ament-Velasquez S.L."/>
            <person name="Kruys A."/>
            <person name="Hutchinson M.I."/>
            <person name="Powell A.J."/>
            <person name="Barry K."/>
            <person name="Miller A.N."/>
            <person name="Grigoriev I.V."/>
            <person name="Debuchy R."/>
            <person name="Gladieux P."/>
            <person name="Thoren M.H."/>
            <person name="Johannesson H."/>
        </authorList>
    </citation>
    <scope>NUCLEOTIDE SEQUENCE</scope>
    <source>
        <strain evidence="2">PSN293</strain>
    </source>
</reference>
<protein>
    <recommendedName>
        <fullName evidence="4">Ubiquitin 3 binding protein But2 C-terminal domain-containing protein</fullName>
    </recommendedName>
</protein>
<evidence type="ECO:0008006" key="4">
    <source>
        <dbReference type="Google" id="ProtNLM"/>
    </source>
</evidence>
<feature type="chain" id="PRO_5042854112" description="Ubiquitin 3 binding protein But2 C-terminal domain-containing protein" evidence="1">
    <location>
        <begin position="18"/>
        <end position="160"/>
    </location>
</feature>
<evidence type="ECO:0000256" key="1">
    <source>
        <dbReference type="SAM" id="SignalP"/>
    </source>
</evidence>
<name>A0AAN6XWI4_9PEZI</name>
<evidence type="ECO:0000313" key="2">
    <source>
        <dbReference type="EMBL" id="KAK4207989.1"/>
    </source>
</evidence>
<gene>
    <name evidence="2" type="ORF">QBC37DRAFT_432636</name>
</gene>
<accession>A0AAN6XWI4</accession>
<dbReference type="AlphaFoldDB" id="A0AAN6XWI4"/>
<dbReference type="EMBL" id="MU858264">
    <property type="protein sequence ID" value="KAK4207989.1"/>
    <property type="molecule type" value="Genomic_DNA"/>
</dbReference>
<keyword evidence="3" id="KW-1185">Reference proteome</keyword>
<dbReference type="Proteomes" id="UP001301769">
    <property type="component" value="Unassembled WGS sequence"/>
</dbReference>
<organism evidence="2 3">
    <name type="scientific">Rhypophila decipiens</name>
    <dbReference type="NCBI Taxonomy" id="261697"/>
    <lineage>
        <taxon>Eukaryota</taxon>
        <taxon>Fungi</taxon>
        <taxon>Dikarya</taxon>
        <taxon>Ascomycota</taxon>
        <taxon>Pezizomycotina</taxon>
        <taxon>Sordariomycetes</taxon>
        <taxon>Sordariomycetidae</taxon>
        <taxon>Sordariales</taxon>
        <taxon>Naviculisporaceae</taxon>
        <taxon>Rhypophila</taxon>
    </lineage>
</organism>
<keyword evidence="1" id="KW-0732">Signal</keyword>
<feature type="signal peptide" evidence="1">
    <location>
        <begin position="1"/>
        <end position="17"/>
    </location>
</feature>